<evidence type="ECO:0000259" key="9">
    <source>
        <dbReference type="Pfam" id="PF13231"/>
    </source>
</evidence>
<evidence type="ECO:0000256" key="1">
    <source>
        <dbReference type="ARBA" id="ARBA00004651"/>
    </source>
</evidence>
<evidence type="ECO:0000256" key="6">
    <source>
        <dbReference type="ARBA" id="ARBA00022989"/>
    </source>
</evidence>
<sequence length="591" mass="65964">MAVQTVPATSATQQTRAERLQSAMWLLLLAATSAALRLYGLAWGLPNPQRVHSYHPDEITVIVPVLTMNLFTGDLNPHFFNYGSLFLYAVYFARLFAEGYGWLDLTPLLRALGQAGWLGVAASATATTELAKVHLLARSLTVACGVATVLLVFAWARRLYGITAAVIAATLLAVFPLHVQHSHFATVDVPLTLLTTLALFVAATADGSERRMLWAAFWAGLATAVKYSVAPALWLTLALLWTWRVPLRQKAQRLTMLTVVMLAGFLLGCPYAALSFHEFWRDFYWETFVHSRIGHGYVFADTGNGHWFHLSVNLPAATGIPAIALAFLGGVSAIARASDRADALVRRTAVTTIAFALCYFVPLGFAQVRFARYLMPLLPLMALWAGVCWTLMAQRRGVVTPIARAAWRCAIVAAVGYTALCGVAVTHLFTPPDPRDAAAQWFTAFAERWRTRSPERLAGTETLTVAMHDLPWFYTPPICPFNGGKKTEAAFWAWQSIAPLRFLFVGDDVATLISAHPHLFIASDYEYGDRLRLRLRDSQLLYRWLHRYRSVTFRKDPTLPLLDIPFRWFVKPLPHDMRYVNPTVKIFVLRE</sequence>
<comment type="caution">
    <text evidence="10">The sequence shown here is derived from an EMBL/GenBank/DDBJ whole genome shotgun (WGS) entry which is preliminary data.</text>
</comment>
<dbReference type="InterPro" id="IPR050297">
    <property type="entry name" value="LipidA_mod_glycosyltrf_83"/>
</dbReference>
<gene>
    <name evidence="10" type="ORF">HRbin17_02549</name>
</gene>
<keyword evidence="6 8" id="KW-1133">Transmembrane helix</keyword>
<feature type="transmembrane region" description="Helical" evidence="8">
    <location>
        <begin position="135"/>
        <end position="153"/>
    </location>
</feature>
<feature type="transmembrane region" description="Helical" evidence="8">
    <location>
        <begin position="79"/>
        <end position="97"/>
    </location>
</feature>
<evidence type="ECO:0000256" key="2">
    <source>
        <dbReference type="ARBA" id="ARBA00022475"/>
    </source>
</evidence>
<dbReference type="AlphaFoldDB" id="A0A2H5XFQ7"/>
<keyword evidence="7 8" id="KW-0472">Membrane</keyword>
<protein>
    <recommendedName>
        <fullName evidence="9">Glycosyltransferase RgtA/B/C/D-like domain-containing protein</fullName>
    </recommendedName>
</protein>
<keyword evidence="4" id="KW-0808">Transferase</keyword>
<feature type="transmembrane region" description="Helical" evidence="8">
    <location>
        <begin position="254"/>
        <end position="274"/>
    </location>
</feature>
<dbReference type="GO" id="GO:0005886">
    <property type="term" value="C:plasma membrane"/>
    <property type="evidence" value="ECO:0007669"/>
    <property type="project" value="UniProtKB-SubCell"/>
</dbReference>
<dbReference type="PANTHER" id="PTHR33908">
    <property type="entry name" value="MANNOSYLTRANSFERASE YKCB-RELATED"/>
    <property type="match status" value="1"/>
</dbReference>
<proteinExistence type="predicted"/>
<keyword evidence="3" id="KW-0328">Glycosyltransferase</keyword>
<dbReference type="GO" id="GO:0009103">
    <property type="term" value="P:lipopolysaccharide biosynthetic process"/>
    <property type="evidence" value="ECO:0007669"/>
    <property type="project" value="UniProtKB-ARBA"/>
</dbReference>
<dbReference type="GO" id="GO:0016763">
    <property type="term" value="F:pentosyltransferase activity"/>
    <property type="evidence" value="ECO:0007669"/>
    <property type="project" value="TreeGrafter"/>
</dbReference>
<keyword evidence="5 8" id="KW-0812">Transmembrane</keyword>
<dbReference type="Pfam" id="PF13231">
    <property type="entry name" value="PMT_2"/>
    <property type="match status" value="1"/>
</dbReference>
<reference evidence="11" key="1">
    <citation type="submission" date="2017-09" db="EMBL/GenBank/DDBJ databases">
        <title>Metaegenomics of thermophilic ammonia-oxidizing enrichment culture.</title>
        <authorList>
            <person name="Kato S."/>
            <person name="Suzuki K."/>
        </authorList>
    </citation>
    <scope>NUCLEOTIDE SEQUENCE [LARGE SCALE GENOMIC DNA]</scope>
</reference>
<feature type="transmembrane region" description="Helical" evidence="8">
    <location>
        <begin position="23"/>
        <end position="45"/>
    </location>
</feature>
<accession>A0A2H5XFQ7</accession>
<evidence type="ECO:0000256" key="8">
    <source>
        <dbReference type="SAM" id="Phobius"/>
    </source>
</evidence>
<feature type="transmembrane region" description="Helical" evidence="8">
    <location>
        <begin position="373"/>
        <end position="393"/>
    </location>
</feature>
<keyword evidence="2" id="KW-1003">Cell membrane</keyword>
<comment type="subcellular location">
    <subcellularLocation>
        <location evidence="1">Cell membrane</location>
        <topology evidence="1">Multi-pass membrane protein</topology>
    </subcellularLocation>
</comment>
<evidence type="ECO:0000256" key="3">
    <source>
        <dbReference type="ARBA" id="ARBA00022676"/>
    </source>
</evidence>
<dbReference type="InterPro" id="IPR038731">
    <property type="entry name" value="RgtA/B/C-like"/>
</dbReference>
<evidence type="ECO:0000256" key="4">
    <source>
        <dbReference type="ARBA" id="ARBA00022679"/>
    </source>
</evidence>
<feature type="transmembrane region" description="Helical" evidence="8">
    <location>
        <begin position="184"/>
        <end position="203"/>
    </location>
</feature>
<dbReference type="PANTHER" id="PTHR33908:SF11">
    <property type="entry name" value="MEMBRANE PROTEIN"/>
    <property type="match status" value="1"/>
</dbReference>
<feature type="transmembrane region" description="Helical" evidence="8">
    <location>
        <begin position="215"/>
        <end position="242"/>
    </location>
</feature>
<name>A0A2H5XFQ7_9BACT</name>
<feature type="domain" description="Glycosyltransferase RgtA/B/C/D-like" evidence="9">
    <location>
        <begin position="136"/>
        <end position="262"/>
    </location>
</feature>
<feature type="transmembrane region" description="Helical" evidence="8">
    <location>
        <begin position="349"/>
        <end position="367"/>
    </location>
</feature>
<evidence type="ECO:0000313" key="10">
    <source>
        <dbReference type="EMBL" id="GBD00015.1"/>
    </source>
</evidence>
<dbReference type="EMBL" id="BEHT01000047">
    <property type="protein sequence ID" value="GBD00015.1"/>
    <property type="molecule type" value="Genomic_DNA"/>
</dbReference>
<organism evidence="10 11">
    <name type="scientific">Candidatus Fervidibacter japonicus</name>
    <dbReference type="NCBI Taxonomy" id="2035412"/>
    <lineage>
        <taxon>Bacteria</taxon>
        <taxon>Candidatus Fervidibacterota</taxon>
        <taxon>Candidatus Fervidibacter</taxon>
    </lineage>
</organism>
<feature type="transmembrane region" description="Helical" evidence="8">
    <location>
        <begin position="159"/>
        <end position="177"/>
    </location>
</feature>
<dbReference type="Proteomes" id="UP000236173">
    <property type="component" value="Unassembled WGS sequence"/>
</dbReference>
<feature type="transmembrane region" description="Helical" evidence="8">
    <location>
        <begin position="405"/>
        <end position="429"/>
    </location>
</feature>
<evidence type="ECO:0000313" key="11">
    <source>
        <dbReference type="Proteomes" id="UP000236173"/>
    </source>
</evidence>
<evidence type="ECO:0000256" key="5">
    <source>
        <dbReference type="ARBA" id="ARBA00022692"/>
    </source>
</evidence>
<feature type="transmembrane region" description="Helical" evidence="8">
    <location>
        <begin position="316"/>
        <end position="337"/>
    </location>
</feature>
<evidence type="ECO:0000256" key="7">
    <source>
        <dbReference type="ARBA" id="ARBA00023136"/>
    </source>
</evidence>